<dbReference type="SUPFAM" id="SSF53335">
    <property type="entry name" value="S-adenosyl-L-methionine-dependent methyltransferases"/>
    <property type="match status" value="1"/>
</dbReference>
<organism evidence="5 6">
    <name type="scientific">Candidatus Taylorbacteria bacterium RIFCSPHIGHO2_01_FULL_51_15</name>
    <dbReference type="NCBI Taxonomy" id="1802304"/>
    <lineage>
        <taxon>Bacteria</taxon>
        <taxon>Candidatus Tayloriibacteriota</taxon>
    </lineage>
</organism>
<dbReference type="Proteomes" id="UP000178121">
    <property type="component" value="Unassembled WGS sequence"/>
</dbReference>
<evidence type="ECO:0000313" key="6">
    <source>
        <dbReference type="Proteomes" id="UP000178121"/>
    </source>
</evidence>
<keyword evidence="3" id="KW-0949">S-adenosyl-L-methionine</keyword>
<dbReference type="AlphaFoldDB" id="A0A1G2MD36"/>
<dbReference type="PANTHER" id="PTHR13610:SF9">
    <property type="entry name" value="FI06469P"/>
    <property type="match status" value="1"/>
</dbReference>
<dbReference type="GO" id="GO:0032259">
    <property type="term" value="P:methylation"/>
    <property type="evidence" value="ECO:0007669"/>
    <property type="project" value="UniProtKB-KW"/>
</dbReference>
<comment type="caution">
    <text evidence="5">The sequence shown here is derived from an EMBL/GenBank/DDBJ whole genome shotgun (WGS) entry which is preliminary data.</text>
</comment>
<evidence type="ECO:0000313" key="5">
    <source>
        <dbReference type="EMBL" id="OHA21835.1"/>
    </source>
</evidence>
<evidence type="ECO:0000256" key="3">
    <source>
        <dbReference type="ARBA" id="ARBA00022691"/>
    </source>
</evidence>
<dbReference type="Gene3D" id="3.40.50.150">
    <property type="entry name" value="Vaccinia Virus protein VP39"/>
    <property type="match status" value="1"/>
</dbReference>
<evidence type="ECO:0000256" key="4">
    <source>
        <dbReference type="SAM" id="Phobius"/>
    </source>
</evidence>
<dbReference type="CDD" id="cd02440">
    <property type="entry name" value="AdoMet_MTases"/>
    <property type="match status" value="1"/>
</dbReference>
<dbReference type="InterPro" id="IPR029063">
    <property type="entry name" value="SAM-dependent_MTases_sf"/>
</dbReference>
<proteinExistence type="predicted"/>
<evidence type="ECO:0008006" key="7">
    <source>
        <dbReference type="Google" id="ProtNLM"/>
    </source>
</evidence>
<dbReference type="GO" id="GO:0016279">
    <property type="term" value="F:protein-lysine N-methyltransferase activity"/>
    <property type="evidence" value="ECO:0007669"/>
    <property type="project" value="InterPro"/>
</dbReference>
<keyword evidence="1" id="KW-0489">Methyltransferase</keyword>
<keyword evidence="4" id="KW-0472">Membrane</keyword>
<dbReference type="PANTHER" id="PTHR13610">
    <property type="entry name" value="METHYLTRANSFERASE DOMAIN-CONTAINING PROTEIN"/>
    <property type="match status" value="1"/>
</dbReference>
<feature type="transmembrane region" description="Helical" evidence="4">
    <location>
        <begin position="6"/>
        <end position="27"/>
    </location>
</feature>
<dbReference type="EMBL" id="MHRI01000003">
    <property type="protein sequence ID" value="OHA21835.1"/>
    <property type="molecule type" value="Genomic_DNA"/>
</dbReference>
<protein>
    <recommendedName>
        <fullName evidence="7">Methyltransferase domain-containing protein</fullName>
    </recommendedName>
</protein>
<reference evidence="5 6" key="1">
    <citation type="journal article" date="2016" name="Nat. Commun.">
        <title>Thousands of microbial genomes shed light on interconnected biogeochemical processes in an aquifer system.</title>
        <authorList>
            <person name="Anantharaman K."/>
            <person name="Brown C.T."/>
            <person name="Hug L.A."/>
            <person name="Sharon I."/>
            <person name="Castelle C.J."/>
            <person name="Probst A.J."/>
            <person name="Thomas B.C."/>
            <person name="Singh A."/>
            <person name="Wilkins M.J."/>
            <person name="Karaoz U."/>
            <person name="Brodie E.L."/>
            <person name="Williams K.H."/>
            <person name="Hubbard S.S."/>
            <person name="Banfield J.F."/>
        </authorList>
    </citation>
    <scope>NUCLEOTIDE SEQUENCE [LARGE SCALE GENOMIC DNA]</scope>
</reference>
<gene>
    <name evidence="5" type="ORF">A2849_02810</name>
</gene>
<name>A0A1G2MD36_9BACT</name>
<keyword evidence="4" id="KW-1133">Transmembrane helix</keyword>
<dbReference type="InterPro" id="IPR026170">
    <property type="entry name" value="FAM173A/B"/>
</dbReference>
<evidence type="ECO:0000256" key="1">
    <source>
        <dbReference type="ARBA" id="ARBA00022603"/>
    </source>
</evidence>
<keyword evidence="4" id="KW-0812">Transmembrane</keyword>
<accession>A0A1G2MD36</accession>
<keyword evidence="2" id="KW-0808">Transferase</keyword>
<sequence>MPIIFYATISIGSLLMLVWLYRGPLFVPTRQKHVPRIIELLNVKPGEKFADLGSGDGRLLVAIARAGGEAHGYEHNPILVLRSRQLLKREGLGGKAFVHMANFWHTNLSTFNGVIVYGIPYIMGRLEKKLERELKSNARIVSYSFRFPNWQPAESEGGVYLYTQL</sequence>
<evidence type="ECO:0000256" key="2">
    <source>
        <dbReference type="ARBA" id="ARBA00022679"/>
    </source>
</evidence>